<proteinExistence type="predicted"/>
<comment type="caution">
    <text evidence="2">The sequence shown here is derived from an EMBL/GenBank/DDBJ whole genome shotgun (WGS) entry which is preliminary data.</text>
</comment>
<protein>
    <submittedName>
        <fullName evidence="2">Uncharacterized protein</fullName>
    </submittedName>
</protein>
<name>A0ABD2BAZ2_VESMC</name>
<keyword evidence="1" id="KW-0732">Signal</keyword>
<organism evidence="2 3">
    <name type="scientific">Vespula maculifrons</name>
    <name type="common">Eastern yellow jacket</name>
    <name type="synonym">Wasp</name>
    <dbReference type="NCBI Taxonomy" id="7453"/>
    <lineage>
        <taxon>Eukaryota</taxon>
        <taxon>Metazoa</taxon>
        <taxon>Ecdysozoa</taxon>
        <taxon>Arthropoda</taxon>
        <taxon>Hexapoda</taxon>
        <taxon>Insecta</taxon>
        <taxon>Pterygota</taxon>
        <taxon>Neoptera</taxon>
        <taxon>Endopterygota</taxon>
        <taxon>Hymenoptera</taxon>
        <taxon>Apocrita</taxon>
        <taxon>Aculeata</taxon>
        <taxon>Vespoidea</taxon>
        <taxon>Vespidae</taxon>
        <taxon>Vespinae</taxon>
        <taxon>Vespula</taxon>
    </lineage>
</organism>
<evidence type="ECO:0000313" key="3">
    <source>
        <dbReference type="Proteomes" id="UP001607303"/>
    </source>
</evidence>
<feature type="signal peptide" evidence="1">
    <location>
        <begin position="1"/>
        <end position="24"/>
    </location>
</feature>
<accession>A0ABD2BAZ2</accession>
<feature type="chain" id="PRO_5044890035" evidence="1">
    <location>
        <begin position="25"/>
        <end position="144"/>
    </location>
</feature>
<evidence type="ECO:0000313" key="2">
    <source>
        <dbReference type="EMBL" id="KAL2729911.1"/>
    </source>
</evidence>
<keyword evidence="3" id="KW-1185">Reference proteome</keyword>
<dbReference type="AlphaFoldDB" id="A0ABD2BAZ2"/>
<dbReference type="Proteomes" id="UP001607303">
    <property type="component" value="Unassembled WGS sequence"/>
</dbReference>
<dbReference type="EMBL" id="JAYRBN010000091">
    <property type="protein sequence ID" value="KAL2729911.1"/>
    <property type="molecule type" value="Genomic_DNA"/>
</dbReference>
<reference evidence="2 3" key="1">
    <citation type="journal article" date="2024" name="Ann. Entomol. Soc. Am.">
        <title>Genomic analyses of the southern and eastern yellowjacket wasps (Hymenoptera: Vespidae) reveal evolutionary signatures of social life.</title>
        <authorList>
            <person name="Catto M.A."/>
            <person name="Caine P.B."/>
            <person name="Orr S.E."/>
            <person name="Hunt B.G."/>
            <person name="Goodisman M.A.D."/>
        </authorList>
    </citation>
    <scope>NUCLEOTIDE SEQUENCE [LARGE SCALE GENOMIC DNA]</scope>
    <source>
        <strain evidence="2">232</strain>
        <tissue evidence="2">Head and thorax</tissue>
    </source>
</reference>
<evidence type="ECO:0000256" key="1">
    <source>
        <dbReference type="SAM" id="SignalP"/>
    </source>
</evidence>
<gene>
    <name evidence="2" type="ORF">V1477_015722</name>
</gene>
<sequence>MSEIFNLVHHVSVLTVLLIWHCWFSRYCSNSTNILERKHGNIFLMCLIKRILKVCLLPSEKGRYETFRRNIKGFWEHTCGTLTMSREFFHSTINLNYVSYLKCYKWGISVNNLSNLITREKKKKNILKIHSTLDISELIHNNCY</sequence>